<evidence type="ECO:0000259" key="2">
    <source>
        <dbReference type="Pfam" id="PF00144"/>
    </source>
</evidence>
<dbReference type="Pfam" id="PF00144">
    <property type="entry name" value="Beta-lactamase"/>
    <property type="match status" value="1"/>
</dbReference>
<dbReference type="InterPro" id="IPR050789">
    <property type="entry name" value="Diverse_Enzym_Activities"/>
</dbReference>
<dbReference type="PANTHER" id="PTHR43283">
    <property type="entry name" value="BETA-LACTAMASE-RELATED"/>
    <property type="match status" value="1"/>
</dbReference>
<reference evidence="3 4" key="1">
    <citation type="submission" date="2023-08" db="EMBL/GenBank/DDBJ databases">
        <title>Microbacterium psychrotolerans sp. nov., a psychrotolerant bacterium isolated from soil in Heilongjiang Province, China.</title>
        <authorList>
            <person name="An P."/>
            <person name="Zhao D."/>
            <person name="Xiang H."/>
        </authorList>
    </citation>
    <scope>NUCLEOTIDE SEQUENCE [LARGE SCALE GENOMIC DNA]</scope>
    <source>
        <strain evidence="3 4">QXD-8</strain>
    </source>
</reference>
<dbReference type="PANTHER" id="PTHR43283:SF7">
    <property type="entry name" value="BETA-LACTAMASE-RELATED DOMAIN-CONTAINING PROTEIN"/>
    <property type="match status" value="1"/>
</dbReference>
<accession>A0ABU0YYW9</accession>
<gene>
    <name evidence="3" type="ORF">Q9R08_06070</name>
</gene>
<dbReference type="InterPro" id="IPR001466">
    <property type="entry name" value="Beta-lactam-related"/>
</dbReference>
<feature type="domain" description="Beta-lactamase-related" evidence="2">
    <location>
        <begin position="36"/>
        <end position="288"/>
    </location>
</feature>
<organism evidence="3 4">
    <name type="scientific">Microbacterium psychrotolerans</name>
    <dbReference type="NCBI Taxonomy" id="3068321"/>
    <lineage>
        <taxon>Bacteria</taxon>
        <taxon>Bacillati</taxon>
        <taxon>Actinomycetota</taxon>
        <taxon>Actinomycetes</taxon>
        <taxon>Micrococcales</taxon>
        <taxon>Microbacteriaceae</taxon>
        <taxon>Microbacterium</taxon>
    </lineage>
</organism>
<proteinExistence type="predicted"/>
<name>A0ABU0YYW9_9MICO</name>
<keyword evidence="3" id="KW-0378">Hydrolase</keyword>
<dbReference type="RefSeq" id="WP_308866988.1">
    <property type="nucleotide sequence ID" value="NZ_JAVFWO010000002.1"/>
</dbReference>
<feature type="region of interest" description="Disordered" evidence="1">
    <location>
        <begin position="313"/>
        <end position="336"/>
    </location>
</feature>
<dbReference type="EMBL" id="JAVFWO010000002">
    <property type="protein sequence ID" value="MDQ7877538.1"/>
    <property type="molecule type" value="Genomic_DNA"/>
</dbReference>
<sequence>MTDLLPRSTPESQSVPSAAISRLIAALDGIDHVHTLTVLRHGHVIAEATWAPYDRDLPTAMYSVSKSFTSIAVGLAIEEGRFAIDDRVVDLIPDAAPDDPSDRLAALRVRHLLTMTTGHAAEPPLDDRDWARTALSADLAYEPGTHWLYNTPATYLLSQIIQARTGERLLDFLRPRLFDPLGFRNPWWLQSPNGVDAGGFGLSIRPEELAAFGQLLLQRGEWQGRRLVPAAWIDQATAQQVANESDNADSRQGYGFQFWRCRHGAYRGDGAFGQYVIVIPDADAVVAITGGLPDMQATLDAVWDELLPAFDTEDAGPRRAAPTPIPAPGGDLRDGEVRHRYDGPVRELRIARGVIEIDGRELRCVPGTWSVATFAGDAATGREWYGDQVAVAGGWHDDVFVAELRILSDAPTFRLELQSSGRLRITRDVGFDGSEVWEGAPATQSATAAHHSAVSP</sequence>
<dbReference type="Proteomes" id="UP001235133">
    <property type="component" value="Unassembled WGS sequence"/>
</dbReference>
<keyword evidence="4" id="KW-1185">Reference proteome</keyword>
<dbReference type="SUPFAM" id="SSF56601">
    <property type="entry name" value="beta-lactamase/transpeptidase-like"/>
    <property type="match status" value="1"/>
</dbReference>
<dbReference type="EC" id="3.-.-.-" evidence="3"/>
<dbReference type="InterPro" id="IPR012338">
    <property type="entry name" value="Beta-lactam/transpept-like"/>
</dbReference>
<evidence type="ECO:0000313" key="4">
    <source>
        <dbReference type="Proteomes" id="UP001235133"/>
    </source>
</evidence>
<dbReference type="Gene3D" id="3.40.710.10">
    <property type="entry name" value="DD-peptidase/beta-lactamase superfamily"/>
    <property type="match status" value="1"/>
</dbReference>
<dbReference type="GO" id="GO:0016787">
    <property type="term" value="F:hydrolase activity"/>
    <property type="evidence" value="ECO:0007669"/>
    <property type="project" value="UniProtKB-KW"/>
</dbReference>
<evidence type="ECO:0000313" key="3">
    <source>
        <dbReference type="EMBL" id="MDQ7877538.1"/>
    </source>
</evidence>
<comment type="caution">
    <text evidence="3">The sequence shown here is derived from an EMBL/GenBank/DDBJ whole genome shotgun (WGS) entry which is preliminary data.</text>
</comment>
<evidence type="ECO:0000256" key="1">
    <source>
        <dbReference type="SAM" id="MobiDB-lite"/>
    </source>
</evidence>
<protein>
    <submittedName>
        <fullName evidence="3">Serine hydrolase</fullName>
        <ecNumber evidence="3">3.-.-.-</ecNumber>
    </submittedName>
</protein>